<dbReference type="InterPro" id="IPR036890">
    <property type="entry name" value="HATPase_C_sf"/>
</dbReference>
<dbReference type="SMART" id="SM00304">
    <property type="entry name" value="HAMP"/>
    <property type="match status" value="1"/>
</dbReference>
<dbReference type="InterPro" id="IPR003660">
    <property type="entry name" value="HAMP_dom"/>
</dbReference>
<dbReference type="EMBL" id="JBHTAI010000002">
    <property type="protein sequence ID" value="MFC7147857.1"/>
    <property type="molecule type" value="Genomic_DNA"/>
</dbReference>
<sequence length="592" mass="66830">MRNISFHHRTFLRYAFLIFILLAVIVTIFIAYIRSLLLERAEEGVVQSLHNVSSQLDAMIREMNILSSQVATSRELHQYLTNAVQFDPGRGNYFDEYKEEADYVRKILLAANTPKLLARRIMVFTANQSYISSGYVGEEARAVKAAYAEQPWIGDVLQLPSRNFMLPTRLDPWLSDEATVPVVSFVRPILATYTSNELLGAVEVQQPYSMLETIVQPVADARISASIYDADGNLVYPYGEQKHSTTGEKEVVFSLRSDFSGWTVVLAQPAAQYKSLLHEIQRFIYAAVLFFFAVSLAAIYGLSYNLNAPIRNLRSYIKRISIDNLSLQLNTKSNNDEIVLLHEAFGQMLDRLDQSINEAMLAKNSEMQANVMALQAQMNPHFLYNTLMAISAAGQELNSSKIVSMCSELSAMLRYAANYQNTNVRLKEELAFAENYLKLVKWRYEERFTYEISIDPDMREALVPKLILQPLLENCFAHGFRSVRPPWCIRLTGVQKDQRWEIKIRDNGMGFSEEAIGKLERMSEQLEVSLKSGGPYPLPQGIGALSLHNIWIRLKLLYGEEGFLRAENTSKDGTVVTIGGKSVSSEEGGGTA</sequence>
<dbReference type="PROSITE" id="PS50885">
    <property type="entry name" value="HAMP"/>
    <property type="match status" value="1"/>
</dbReference>
<dbReference type="SUPFAM" id="SSF158472">
    <property type="entry name" value="HAMP domain-like"/>
    <property type="match status" value="1"/>
</dbReference>
<keyword evidence="2" id="KW-1003">Cell membrane</keyword>
<dbReference type="PANTHER" id="PTHR34220">
    <property type="entry name" value="SENSOR HISTIDINE KINASE YPDA"/>
    <property type="match status" value="1"/>
</dbReference>
<evidence type="ECO:0000256" key="5">
    <source>
        <dbReference type="ARBA" id="ARBA00023136"/>
    </source>
</evidence>
<reference evidence="9" key="1">
    <citation type="journal article" date="2019" name="Int. J. Syst. Evol. Microbiol.">
        <title>The Global Catalogue of Microorganisms (GCM) 10K type strain sequencing project: providing services to taxonomists for standard genome sequencing and annotation.</title>
        <authorList>
            <consortium name="The Broad Institute Genomics Platform"/>
            <consortium name="The Broad Institute Genome Sequencing Center for Infectious Disease"/>
            <person name="Wu L."/>
            <person name="Ma J."/>
        </authorList>
    </citation>
    <scope>NUCLEOTIDE SEQUENCE [LARGE SCALE GENOMIC DNA]</scope>
    <source>
        <strain evidence="9">KCTC 12907</strain>
    </source>
</reference>
<keyword evidence="3" id="KW-0597">Phosphoprotein</keyword>
<dbReference type="PANTHER" id="PTHR34220:SF7">
    <property type="entry name" value="SENSOR HISTIDINE KINASE YPDA"/>
    <property type="match status" value="1"/>
</dbReference>
<feature type="domain" description="HAMP" evidence="7">
    <location>
        <begin position="304"/>
        <end position="357"/>
    </location>
</feature>
<keyword evidence="8" id="KW-0418">Kinase</keyword>
<dbReference type="Proteomes" id="UP001596378">
    <property type="component" value="Unassembled WGS sequence"/>
</dbReference>
<dbReference type="Pfam" id="PF06580">
    <property type="entry name" value="His_kinase"/>
    <property type="match status" value="1"/>
</dbReference>
<dbReference type="GO" id="GO:0004673">
    <property type="term" value="F:protein histidine kinase activity"/>
    <property type="evidence" value="ECO:0007669"/>
    <property type="project" value="UniProtKB-EC"/>
</dbReference>
<evidence type="ECO:0000256" key="6">
    <source>
        <dbReference type="SAM" id="Phobius"/>
    </source>
</evidence>
<comment type="caution">
    <text evidence="8">The sequence shown here is derived from an EMBL/GenBank/DDBJ whole genome shotgun (WGS) entry which is preliminary data.</text>
</comment>
<protein>
    <submittedName>
        <fullName evidence="8">Sensor histidine kinase</fullName>
        <ecNumber evidence="8">2.7.13.3</ecNumber>
    </submittedName>
</protein>
<keyword evidence="5 6" id="KW-0472">Membrane</keyword>
<evidence type="ECO:0000256" key="4">
    <source>
        <dbReference type="ARBA" id="ARBA00022679"/>
    </source>
</evidence>
<dbReference type="RefSeq" id="WP_378047950.1">
    <property type="nucleotide sequence ID" value="NZ_JBHMDN010000016.1"/>
</dbReference>
<evidence type="ECO:0000313" key="9">
    <source>
        <dbReference type="Proteomes" id="UP001596378"/>
    </source>
</evidence>
<dbReference type="Gene3D" id="3.30.565.10">
    <property type="entry name" value="Histidine kinase-like ATPase, C-terminal domain"/>
    <property type="match status" value="1"/>
</dbReference>
<evidence type="ECO:0000259" key="7">
    <source>
        <dbReference type="PROSITE" id="PS50885"/>
    </source>
</evidence>
<keyword evidence="4 8" id="KW-0808">Transferase</keyword>
<dbReference type="Pfam" id="PF00672">
    <property type="entry name" value="HAMP"/>
    <property type="match status" value="1"/>
</dbReference>
<feature type="transmembrane region" description="Helical" evidence="6">
    <location>
        <begin position="283"/>
        <end position="302"/>
    </location>
</feature>
<evidence type="ECO:0000256" key="2">
    <source>
        <dbReference type="ARBA" id="ARBA00022475"/>
    </source>
</evidence>
<dbReference type="Gene3D" id="6.10.340.10">
    <property type="match status" value="1"/>
</dbReference>
<organism evidence="8 9">
    <name type="scientific">Cohnella cellulosilytica</name>
    <dbReference type="NCBI Taxonomy" id="986710"/>
    <lineage>
        <taxon>Bacteria</taxon>
        <taxon>Bacillati</taxon>
        <taxon>Bacillota</taxon>
        <taxon>Bacilli</taxon>
        <taxon>Bacillales</taxon>
        <taxon>Paenibacillaceae</taxon>
        <taxon>Cohnella</taxon>
    </lineage>
</organism>
<keyword evidence="6" id="KW-1133">Transmembrane helix</keyword>
<dbReference type="InterPro" id="IPR050640">
    <property type="entry name" value="Bact_2-comp_sensor_kinase"/>
</dbReference>
<evidence type="ECO:0000256" key="1">
    <source>
        <dbReference type="ARBA" id="ARBA00004651"/>
    </source>
</evidence>
<keyword evidence="6" id="KW-0812">Transmembrane</keyword>
<name>A0ABW2F6N5_9BACL</name>
<dbReference type="InterPro" id="IPR010559">
    <property type="entry name" value="Sig_transdc_His_kin_internal"/>
</dbReference>
<evidence type="ECO:0000256" key="3">
    <source>
        <dbReference type="ARBA" id="ARBA00022553"/>
    </source>
</evidence>
<feature type="transmembrane region" description="Helical" evidence="6">
    <location>
        <begin position="12"/>
        <end position="33"/>
    </location>
</feature>
<gene>
    <name evidence="8" type="ORF">ACFQMJ_04850</name>
</gene>
<proteinExistence type="predicted"/>
<dbReference type="CDD" id="cd06225">
    <property type="entry name" value="HAMP"/>
    <property type="match status" value="1"/>
</dbReference>
<keyword evidence="9" id="KW-1185">Reference proteome</keyword>
<comment type="subcellular location">
    <subcellularLocation>
        <location evidence="1">Cell membrane</location>
        <topology evidence="1">Multi-pass membrane protein</topology>
    </subcellularLocation>
</comment>
<dbReference type="SUPFAM" id="SSF55874">
    <property type="entry name" value="ATPase domain of HSP90 chaperone/DNA topoisomerase II/histidine kinase"/>
    <property type="match status" value="1"/>
</dbReference>
<evidence type="ECO:0000313" key="8">
    <source>
        <dbReference type="EMBL" id="MFC7147857.1"/>
    </source>
</evidence>
<accession>A0ABW2F6N5</accession>
<dbReference type="EC" id="2.7.13.3" evidence="8"/>